<feature type="compositionally biased region" description="Polar residues" evidence="1">
    <location>
        <begin position="168"/>
        <end position="238"/>
    </location>
</feature>
<sequence length="597" mass="68531">MNDNYELPDNLIDKIDPYFLSEDNSFSDWNKWSLVSFLEYANERQTLSFNDKRELHRRFGDSISAILKSDAPATVKKVIKNLKNKMCSVSVDLFWLKIKTDEEIAFAEAEYQRRQAFLELKNRFENRVIESREREVEKDVNKALSVLNAPITKSLSDNASIAPPPRYTPTNSPRNAPQPLSQDVSTTTPPSDNASTASSPCYTPTTPLHNAPQPQLQDASTTTPPPGNASTTPLSRYTTPPRNAPPPPSQNILKRSFDIYETSYEMGWAPWNFNITISDVNIESVLTSLHERYQKTKPKTKTSLEYGIIDLNDGIILEALGQSVISHFEAKMQEYKPKKALSVEVMRTLKTFNVTSLEDLGKALDEVKIDYKNLDHDIIYLRRLFEKFFLLFQDKSTINLDNRDLPEGWYNSHIVAPIFDDCLESMDECILRRGEVESFLDKKSRKKKKYDGILSFSRQFEFIYVETETTSVLSKSDKDLSKLHNAIILMFKHMVSTLPEKLLPEISSMPILCVQFSGASVEVYLAIWLANMRPVVFSIMDFEIAEEITTFPKMTKVAAKMLSLRQDLHKRYQTLLTKEADYYLNTWTSPIRMKARH</sequence>
<name>A0A397U791_9GLOM</name>
<organism evidence="2 3">
    <name type="scientific">Gigaspora rosea</name>
    <dbReference type="NCBI Taxonomy" id="44941"/>
    <lineage>
        <taxon>Eukaryota</taxon>
        <taxon>Fungi</taxon>
        <taxon>Fungi incertae sedis</taxon>
        <taxon>Mucoromycota</taxon>
        <taxon>Glomeromycotina</taxon>
        <taxon>Glomeromycetes</taxon>
        <taxon>Diversisporales</taxon>
        <taxon>Gigasporaceae</taxon>
        <taxon>Gigaspora</taxon>
    </lineage>
</organism>
<dbReference type="EMBL" id="QKWP01002080">
    <property type="protein sequence ID" value="RIB04948.1"/>
    <property type="molecule type" value="Genomic_DNA"/>
</dbReference>
<reference evidence="2 3" key="1">
    <citation type="submission" date="2018-06" db="EMBL/GenBank/DDBJ databases">
        <title>Comparative genomics reveals the genomic features of Rhizophagus irregularis, R. cerebriforme, R. diaphanum and Gigaspora rosea, and their symbiotic lifestyle signature.</title>
        <authorList>
            <person name="Morin E."/>
            <person name="San Clemente H."/>
            <person name="Chen E.C.H."/>
            <person name="De La Providencia I."/>
            <person name="Hainaut M."/>
            <person name="Kuo A."/>
            <person name="Kohler A."/>
            <person name="Murat C."/>
            <person name="Tang N."/>
            <person name="Roy S."/>
            <person name="Loubradou J."/>
            <person name="Henrissat B."/>
            <person name="Grigoriev I.V."/>
            <person name="Corradi N."/>
            <person name="Roux C."/>
            <person name="Martin F.M."/>
        </authorList>
    </citation>
    <scope>NUCLEOTIDE SEQUENCE [LARGE SCALE GENOMIC DNA]</scope>
    <source>
        <strain evidence="2 3">DAOM 194757</strain>
    </source>
</reference>
<dbReference type="OrthoDB" id="2444892at2759"/>
<dbReference type="Proteomes" id="UP000266673">
    <property type="component" value="Unassembled WGS sequence"/>
</dbReference>
<accession>A0A397U791</accession>
<feature type="region of interest" description="Disordered" evidence="1">
    <location>
        <begin position="155"/>
        <end position="252"/>
    </location>
</feature>
<dbReference type="AlphaFoldDB" id="A0A397U791"/>
<evidence type="ECO:0000256" key="1">
    <source>
        <dbReference type="SAM" id="MobiDB-lite"/>
    </source>
</evidence>
<evidence type="ECO:0000313" key="3">
    <source>
        <dbReference type="Proteomes" id="UP000266673"/>
    </source>
</evidence>
<protein>
    <submittedName>
        <fullName evidence="2">Uncharacterized protein</fullName>
    </submittedName>
</protein>
<comment type="caution">
    <text evidence="2">The sequence shown here is derived from an EMBL/GenBank/DDBJ whole genome shotgun (WGS) entry which is preliminary data.</text>
</comment>
<evidence type="ECO:0000313" key="2">
    <source>
        <dbReference type="EMBL" id="RIB04948.1"/>
    </source>
</evidence>
<keyword evidence="3" id="KW-1185">Reference proteome</keyword>
<proteinExistence type="predicted"/>
<gene>
    <name evidence="2" type="ORF">C2G38_639120</name>
</gene>
<dbReference type="STRING" id="44941.A0A397U791"/>